<evidence type="ECO:0000256" key="16">
    <source>
        <dbReference type="ARBA" id="ARBA00083734"/>
    </source>
</evidence>
<feature type="domain" description="Alanine dehydrogenase/pyridine nucleotide transhydrogenase NAD(H)-binding" evidence="18">
    <location>
        <begin position="146"/>
        <end position="313"/>
    </location>
</feature>
<evidence type="ECO:0000313" key="20">
    <source>
        <dbReference type="EMBL" id="SKB06659.1"/>
    </source>
</evidence>
<evidence type="ECO:0000256" key="10">
    <source>
        <dbReference type="ARBA" id="ARBA00022989"/>
    </source>
</evidence>
<dbReference type="STRING" id="1736691.SAMN06295964_1405"/>
<dbReference type="Pfam" id="PF01262">
    <property type="entry name" value="AlaDh_PNT_C"/>
    <property type="match status" value="1"/>
</dbReference>
<keyword evidence="9" id="KW-1278">Translocase</keyword>
<gene>
    <name evidence="20" type="ORF">SAMN06295964_1405</name>
</gene>
<proteinExistence type="predicted"/>
<name>A0A1T4YXY9_9ACTN</name>
<evidence type="ECO:0000256" key="11">
    <source>
        <dbReference type="ARBA" id="ARBA00023027"/>
    </source>
</evidence>
<dbReference type="InterPro" id="IPR008142">
    <property type="entry name" value="AlaDH/PNT_CS1"/>
</dbReference>
<keyword evidence="12 17" id="KW-0472">Membrane</keyword>
<keyword evidence="6 17" id="KW-0812">Transmembrane</keyword>
<dbReference type="RefSeq" id="WP_153303109.1">
    <property type="nucleotide sequence ID" value="NZ_LT796768.1"/>
</dbReference>
<dbReference type="SUPFAM" id="SSF51735">
    <property type="entry name" value="NAD(P)-binding Rossmann-fold domains"/>
    <property type="match status" value="1"/>
</dbReference>
<dbReference type="EC" id="7.1.1.1" evidence="3"/>
<evidence type="ECO:0000256" key="14">
    <source>
        <dbReference type="ARBA" id="ARBA00071831"/>
    </source>
</evidence>
<comment type="subcellular location">
    <subcellularLocation>
        <location evidence="2">Cell inner membrane</location>
        <topology evidence="2">Multi-pass membrane protein</topology>
    </subcellularLocation>
</comment>
<keyword evidence="11" id="KW-0520">NAD</keyword>
<evidence type="ECO:0000256" key="8">
    <source>
        <dbReference type="ARBA" id="ARBA00022857"/>
    </source>
</evidence>
<dbReference type="SMART" id="SM01003">
    <property type="entry name" value="AlaDh_PNT_N"/>
    <property type="match status" value="1"/>
</dbReference>
<dbReference type="CDD" id="cd05304">
    <property type="entry name" value="Rubrum_tdh"/>
    <property type="match status" value="1"/>
</dbReference>
<feature type="domain" description="Alanine dehydrogenase/pyridine nucleotide transhydrogenase N-terminal" evidence="19">
    <location>
        <begin position="4"/>
        <end position="137"/>
    </location>
</feature>
<evidence type="ECO:0000256" key="5">
    <source>
        <dbReference type="ARBA" id="ARBA00022519"/>
    </source>
</evidence>
<keyword evidence="4" id="KW-1003">Cell membrane</keyword>
<dbReference type="OrthoDB" id="9804592at2"/>
<dbReference type="EMBL" id="LT796768">
    <property type="protein sequence ID" value="SKB06659.1"/>
    <property type="molecule type" value="Genomic_DNA"/>
</dbReference>
<dbReference type="GO" id="GO:0005886">
    <property type="term" value="C:plasma membrane"/>
    <property type="evidence" value="ECO:0007669"/>
    <property type="project" value="UniProtKB-SubCell"/>
</dbReference>
<keyword evidence="21" id="KW-1185">Reference proteome</keyword>
<keyword evidence="7" id="KW-0547">Nucleotide-binding</keyword>
<dbReference type="FunFam" id="3.40.50.720:FF:000028">
    <property type="entry name" value="NAD(P) transhydrogenase subunit alpha"/>
    <property type="match status" value="1"/>
</dbReference>
<feature type="transmembrane region" description="Helical" evidence="17">
    <location>
        <begin position="479"/>
        <end position="501"/>
    </location>
</feature>
<dbReference type="PANTHER" id="PTHR10160:SF19">
    <property type="entry name" value="PROTON-TRANSLOCATING NAD(P)(+) TRANSHYDROGENASE"/>
    <property type="match status" value="1"/>
</dbReference>
<evidence type="ECO:0000256" key="3">
    <source>
        <dbReference type="ARBA" id="ARBA00012943"/>
    </source>
</evidence>
<comment type="catalytic activity">
    <reaction evidence="13">
        <text>NAD(+) + NADPH + H(+)(in) = NADH + NADP(+) + H(+)(out)</text>
        <dbReference type="Rhea" id="RHEA:47992"/>
        <dbReference type="ChEBI" id="CHEBI:15378"/>
        <dbReference type="ChEBI" id="CHEBI:57540"/>
        <dbReference type="ChEBI" id="CHEBI:57783"/>
        <dbReference type="ChEBI" id="CHEBI:57945"/>
        <dbReference type="ChEBI" id="CHEBI:58349"/>
        <dbReference type="EC" id="7.1.1.1"/>
    </reaction>
</comment>
<feature type="transmembrane region" description="Helical" evidence="17">
    <location>
        <begin position="455"/>
        <end position="473"/>
    </location>
</feature>
<dbReference type="SMART" id="SM01002">
    <property type="entry name" value="AlaDh_PNT_C"/>
    <property type="match status" value="1"/>
</dbReference>
<evidence type="ECO:0000256" key="13">
    <source>
        <dbReference type="ARBA" id="ARBA00048202"/>
    </source>
</evidence>
<dbReference type="InterPro" id="IPR024605">
    <property type="entry name" value="NADP_transhyd_a_C"/>
</dbReference>
<dbReference type="GO" id="GO:0006740">
    <property type="term" value="P:NADPH regeneration"/>
    <property type="evidence" value="ECO:0007669"/>
    <property type="project" value="TreeGrafter"/>
</dbReference>
<dbReference type="NCBIfam" id="TIGR00561">
    <property type="entry name" value="pntA"/>
    <property type="match status" value="1"/>
</dbReference>
<evidence type="ECO:0000259" key="19">
    <source>
        <dbReference type="SMART" id="SM01003"/>
    </source>
</evidence>
<dbReference type="Pfam" id="PF05222">
    <property type="entry name" value="AlaDh_PNT_N"/>
    <property type="match status" value="1"/>
</dbReference>
<evidence type="ECO:0000256" key="9">
    <source>
        <dbReference type="ARBA" id="ARBA00022967"/>
    </source>
</evidence>
<dbReference type="InterPro" id="IPR026255">
    <property type="entry name" value="NADP_transhyd_a"/>
</dbReference>
<comment type="function">
    <text evidence="1">The transhydrogenation between NADH and NADP is coupled to respiration and ATP hydrolysis and functions as a proton pump across the membrane.</text>
</comment>
<protein>
    <recommendedName>
        <fullName evidence="14">NAD(P) transhydrogenase subunit alpha</fullName>
        <ecNumber evidence="3">7.1.1.1</ecNumber>
    </recommendedName>
    <alternativeName>
        <fullName evidence="16">Nicotinamide nucleotide transhydrogenase subunit alpha</fullName>
    </alternativeName>
    <alternativeName>
        <fullName evidence="15">Pyridine nucleotide transhydrogenase subunit alpha</fullName>
    </alternativeName>
</protein>
<evidence type="ECO:0000256" key="6">
    <source>
        <dbReference type="ARBA" id="ARBA00022692"/>
    </source>
</evidence>
<dbReference type="InterPro" id="IPR007698">
    <property type="entry name" value="AlaDH/PNT_NAD(H)-bd"/>
</dbReference>
<dbReference type="GO" id="GO:0050661">
    <property type="term" value="F:NADP binding"/>
    <property type="evidence" value="ECO:0007669"/>
    <property type="project" value="TreeGrafter"/>
</dbReference>
<dbReference type="InterPro" id="IPR036291">
    <property type="entry name" value="NAD(P)-bd_dom_sf"/>
</dbReference>
<organism evidence="20 21">
    <name type="scientific">Aeromicrobium choanae</name>
    <dbReference type="NCBI Taxonomy" id="1736691"/>
    <lineage>
        <taxon>Bacteria</taxon>
        <taxon>Bacillati</taxon>
        <taxon>Actinomycetota</taxon>
        <taxon>Actinomycetes</taxon>
        <taxon>Propionibacteriales</taxon>
        <taxon>Nocardioidaceae</taxon>
        <taxon>Aeromicrobium</taxon>
    </lineage>
</organism>
<dbReference type="Proteomes" id="UP000191040">
    <property type="component" value="Chromosome I"/>
</dbReference>
<evidence type="ECO:0000256" key="15">
    <source>
        <dbReference type="ARBA" id="ARBA00079788"/>
    </source>
</evidence>
<evidence type="ECO:0000259" key="18">
    <source>
        <dbReference type="SMART" id="SM01002"/>
    </source>
</evidence>
<evidence type="ECO:0000256" key="4">
    <source>
        <dbReference type="ARBA" id="ARBA00022475"/>
    </source>
</evidence>
<dbReference type="AlphaFoldDB" id="A0A1T4YXY9"/>
<dbReference type="GO" id="GO:0016491">
    <property type="term" value="F:oxidoreductase activity"/>
    <property type="evidence" value="ECO:0007669"/>
    <property type="project" value="InterPro"/>
</dbReference>
<keyword evidence="5" id="KW-0997">Cell inner membrane</keyword>
<dbReference type="PANTHER" id="PTHR10160">
    <property type="entry name" value="NAD(P) TRANSHYDROGENASE"/>
    <property type="match status" value="1"/>
</dbReference>
<dbReference type="PIRSF" id="PIRSF000203">
    <property type="entry name" value="NADP_transhydrogenase_alpha"/>
    <property type="match status" value="1"/>
</dbReference>
<keyword evidence="8" id="KW-0521">NADP</keyword>
<keyword evidence="10 17" id="KW-1133">Transmembrane helix</keyword>
<feature type="transmembrane region" description="Helical" evidence="17">
    <location>
        <begin position="401"/>
        <end position="419"/>
    </location>
</feature>
<dbReference type="NCBIfam" id="NF006942">
    <property type="entry name" value="PRK09424.1"/>
    <property type="match status" value="1"/>
</dbReference>
<evidence type="ECO:0000256" key="12">
    <source>
        <dbReference type="ARBA" id="ARBA00023136"/>
    </source>
</evidence>
<evidence type="ECO:0000256" key="1">
    <source>
        <dbReference type="ARBA" id="ARBA00003943"/>
    </source>
</evidence>
<dbReference type="Pfam" id="PF12769">
    <property type="entry name" value="PNTB_4TM"/>
    <property type="match status" value="1"/>
</dbReference>
<dbReference type="Gene3D" id="3.40.50.720">
    <property type="entry name" value="NAD(P)-binding Rossmann-like Domain"/>
    <property type="match status" value="2"/>
</dbReference>
<feature type="transmembrane region" description="Helical" evidence="17">
    <location>
        <begin position="425"/>
        <end position="443"/>
    </location>
</feature>
<accession>A0A1T4YXY9</accession>
<dbReference type="InterPro" id="IPR007886">
    <property type="entry name" value="AlaDH/PNT_N"/>
</dbReference>
<reference evidence="21" key="1">
    <citation type="submission" date="2017-02" db="EMBL/GenBank/DDBJ databases">
        <authorList>
            <person name="Varghese N."/>
            <person name="Submissions S."/>
        </authorList>
    </citation>
    <scope>NUCLEOTIDE SEQUENCE [LARGE SCALE GENOMIC DNA]</scope>
    <source>
        <strain evidence="21">9H-4</strain>
    </source>
</reference>
<sequence>MRIGVVKESAPGETRVAATPATVKQLIDLGYLVNVESGAGVASSFSDAAYAAAGATVSDKPDTWASDVIFKVNAPTEIEIALMLDGATLISMISPGLNPDLVEKLASRPITVLAMDAVPRISRAQSMDVLSSMANIAGYRAVVEAAHEFGRFFTGQVTAAGKVPPAKVLVAGAGVAGLAAIGAASSLGAIVRATDPRPEVADQVKSIGGEYLEVVVPEEAKEVSSDGYAKATSEAYDQRAAEVYSEQAADVDIVITTALIPGRAAPRLLTAADVATMKSGSVIVDMAAAQGGNVEGSVAGQKVVTENGVTILGYTDLAGRLPTQASQLYGTNLVNLMKLLTPGKDGQIVLDFDDVVQRGVTVVRDGEKTWPPPPVQVSAAPAPVAVEPKPAPEPKKPVNPAVKIGAIAVGVLVFLWVLATAPGQLPQHFTVLALSIVIGYYVIGHVHHALHTPLMSVTNAISGIIVVGAMLQIGTDDAVIRALAFVAVLVASINVFGGFAVTRRMLSMFSK</sequence>
<evidence type="ECO:0000256" key="2">
    <source>
        <dbReference type="ARBA" id="ARBA00004429"/>
    </source>
</evidence>
<dbReference type="SUPFAM" id="SSF52283">
    <property type="entry name" value="Formate/glycerate dehydrogenase catalytic domain-like"/>
    <property type="match status" value="1"/>
</dbReference>
<dbReference type="PROSITE" id="PS00836">
    <property type="entry name" value="ALADH_PNT_1"/>
    <property type="match status" value="1"/>
</dbReference>
<evidence type="ECO:0000256" key="7">
    <source>
        <dbReference type="ARBA" id="ARBA00022741"/>
    </source>
</evidence>
<evidence type="ECO:0000313" key="21">
    <source>
        <dbReference type="Proteomes" id="UP000191040"/>
    </source>
</evidence>
<dbReference type="GO" id="GO:0008750">
    <property type="term" value="F:proton-translocating NAD(P)+ transhydrogenase activity"/>
    <property type="evidence" value="ECO:0007669"/>
    <property type="project" value="UniProtKB-EC"/>
</dbReference>
<evidence type="ECO:0000256" key="17">
    <source>
        <dbReference type="SAM" id="Phobius"/>
    </source>
</evidence>